<keyword evidence="2" id="KW-0175">Coiled coil</keyword>
<dbReference type="EMBL" id="LKAJ02000003">
    <property type="protein sequence ID" value="MCS5712881.1"/>
    <property type="molecule type" value="Genomic_DNA"/>
</dbReference>
<dbReference type="PANTHER" id="PTHR46889:SF4">
    <property type="entry name" value="TRANSPOSASE INSO FOR INSERTION SEQUENCE ELEMENT IS911B-RELATED"/>
    <property type="match status" value="1"/>
</dbReference>
<dbReference type="GO" id="GO:0006313">
    <property type="term" value="P:DNA transposition"/>
    <property type="evidence" value="ECO:0007669"/>
    <property type="project" value="InterPro"/>
</dbReference>
<dbReference type="SUPFAM" id="SSF53098">
    <property type="entry name" value="Ribonuclease H-like"/>
    <property type="match status" value="1"/>
</dbReference>
<protein>
    <submittedName>
        <fullName evidence="5">IS3 family transposase</fullName>
    </submittedName>
</protein>
<name>A0AAE3I035_9GAMM</name>
<dbReference type="InterPro" id="IPR050900">
    <property type="entry name" value="Transposase_IS3/IS150/IS904"/>
</dbReference>
<dbReference type="Pfam" id="PF00665">
    <property type="entry name" value="rve"/>
    <property type="match status" value="1"/>
</dbReference>
<dbReference type="NCBIfam" id="NF033516">
    <property type="entry name" value="transpos_IS3"/>
    <property type="match status" value="1"/>
</dbReference>
<evidence type="ECO:0000313" key="4">
    <source>
        <dbReference type="EMBL" id="MCS5709829.1"/>
    </source>
</evidence>
<reference evidence="5" key="1">
    <citation type="journal article" date="2016" name="Genome Announc.">
        <title>Draft Genome Sequences of Two Novel Amoeba-Resistant Intranuclear Bacteria, 'Candidatus Berkiella cookevillensis' and 'Candidatus Berkiella aquae'.</title>
        <authorList>
            <person name="Mehari Y.T."/>
            <person name="Arivett B.A."/>
            <person name="Farone A.L."/>
            <person name="Gunderson J.H."/>
            <person name="Farone M.B."/>
        </authorList>
    </citation>
    <scope>NUCLEOTIDE SEQUENCE</scope>
    <source>
        <strain evidence="5">HT99</strain>
    </source>
</reference>
<gene>
    <name evidence="4" type="ORF">HT99x_000155</name>
    <name evidence="5" type="ORF">HT99x_015685</name>
</gene>
<dbReference type="Proteomes" id="UP000051497">
    <property type="component" value="Unassembled WGS sequence"/>
</dbReference>
<dbReference type="SUPFAM" id="SSF46689">
    <property type="entry name" value="Homeodomain-like"/>
    <property type="match status" value="1"/>
</dbReference>
<dbReference type="InterPro" id="IPR012337">
    <property type="entry name" value="RNaseH-like_sf"/>
</dbReference>
<evidence type="ECO:0000256" key="2">
    <source>
        <dbReference type="SAM" id="Coils"/>
    </source>
</evidence>
<dbReference type="Pfam" id="PF13276">
    <property type="entry name" value="HTH_21"/>
    <property type="match status" value="1"/>
</dbReference>
<organism evidence="5 6">
    <name type="scientific">Candidatus Berkiella aquae</name>
    <dbReference type="NCBI Taxonomy" id="295108"/>
    <lineage>
        <taxon>Bacteria</taxon>
        <taxon>Pseudomonadati</taxon>
        <taxon>Pseudomonadota</taxon>
        <taxon>Gammaproteobacteria</taxon>
        <taxon>Candidatus Berkiellales</taxon>
        <taxon>Candidatus Berkiellaceae</taxon>
        <taxon>Candidatus Berkiella</taxon>
    </lineage>
</organism>
<dbReference type="GO" id="GO:0004803">
    <property type="term" value="F:transposase activity"/>
    <property type="evidence" value="ECO:0007669"/>
    <property type="project" value="InterPro"/>
</dbReference>
<dbReference type="InterPro" id="IPR009057">
    <property type="entry name" value="Homeodomain-like_sf"/>
</dbReference>
<dbReference type="InterPro" id="IPR001584">
    <property type="entry name" value="Integrase_cat-core"/>
</dbReference>
<dbReference type="InterPro" id="IPR025948">
    <property type="entry name" value="HTH-like_dom"/>
</dbReference>
<dbReference type="RefSeq" id="WP_164468483.1">
    <property type="nucleotide sequence ID" value="NZ_LKAJ02000001.1"/>
</dbReference>
<dbReference type="InterPro" id="IPR002514">
    <property type="entry name" value="Transposase_8"/>
</dbReference>
<evidence type="ECO:0000313" key="5">
    <source>
        <dbReference type="EMBL" id="MCS5712881.1"/>
    </source>
</evidence>
<dbReference type="Gene3D" id="3.30.420.10">
    <property type="entry name" value="Ribonuclease H-like superfamily/Ribonuclease H"/>
    <property type="match status" value="1"/>
</dbReference>
<dbReference type="GO" id="GO:0003677">
    <property type="term" value="F:DNA binding"/>
    <property type="evidence" value="ECO:0007669"/>
    <property type="project" value="InterPro"/>
</dbReference>
<evidence type="ECO:0000313" key="6">
    <source>
        <dbReference type="Proteomes" id="UP000051497"/>
    </source>
</evidence>
<proteinExistence type="inferred from homology"/>
<dbReference type="PANTHER" id="PTHR46889">
    <property type="entry name" value="TRANSPOSASE INSF FOR INSERTION SEQUENCE IS3B-RELATED"/>
    <property type="match status" value="1"/>
</dbReference>
<feature type="domain" description="Integrase catalytic" evidence="3">
    <location>
        <begin position="218"/>
        <end position="381"/>
    </location>
</feature>
<comment type="caution">
    <text evidence="5">The sequence shown here is derived from an EMBL/GenBank/DDBJ whole genome shotgun (WGS) entry which is preliminary data.</text>
</comment>
<accession>A0AAE3I035</accession>
<comment type="similarity">
    <text evidence="1">Belongs to the transposase 8 family.</text>
</comment>
<dbReference type="Pfam" id="PF01527">
    <property type="entry name" value="HTH_Tnp_1"/>
    <property type="match status" value="1"/>
</dbReference>
<dbReference type="GO" id="GO:0015074">
    <property type="term" value="P:DNA integration"/>
    <property type="evidence" value="ECO:0007669"/>
    <property type="project" value="InterPro"/>
</dbReference>
<sequence>MGRRVFTPDFKNNSASLVLDEGYSTKEACKAVGVGLSTMERWVSQLRQERKGITPAKGTALTAEQRRIQELEAKIRKIEREKEIFKKGYSSLNVRFSESVTVIDKLREQYPVTELCSVFGINRSSYNYQRVAKKRAPCFEREMLKAKVVDIHSKSRGSAGSRTISKRLQFENVSVGRYKIRKLMKEIGLVSKQPGAHRYKPIRQEALIAPNLLKQEFKVHKPNQVWCSDVTFIWAGKQWIYLAVVLDLYARRVVGWSLSKQADSELTKRALDMAYESRGRPAGVLFHSDQGCQYTSLSFRQRLWQYRMVQSMSRRGNCWDNSPMERFFRSLKSEWFPSTGYESIEYAKSDILRYVAQYYNWNRVHSYNNYLTPAACEQAAG</sequence>
<dbReference type="InterPro" id="IPR036397">
    <property type="entry name" value="RNaseH_sf"/>
</dbReference>
<evidence type="ECO:0000256" key="1">
    <source>
        <dbReference type="ARBA" id="ARBA00009964"/>
    </source>
</evidence>
<keyword evidence="6" id="KW-1185">Reference proteome</keyword>
<feature type="coiled-coil region" evidence="2">
    <location>
        <begin position="61"/>
        <end position="88"/>
    </location>
</feature>
<reference evidence="5" key="2">
    <citation type="submission" date="2021-06" db="EMBL/GenBank/DDBJ databases">
        <title>Genomic Description and Analysis of Intracellular Bacteria, Candidatus Berkiella cookevillensis and Candidatus Berkiella aquae.</title>
        <authorList>
            <person name="Kidane D.T."/>
            <person name="Mehari Y.T."/>
            <person name="Rice F.C."/>
            <person name="Arivett B.A."/>
            <person name="Farone A.L."/>
            <person name="Berk S.G."/>
            <person name="Farone M.B."/>
        </authorList>
    </citation>
    <scope>NUCLEOTIDE SEQUENCE</scope>
    <source>
        <strain evidence="5">HT99</strain>
    </source>
</reference>
<dbReference type="PROSITE" id="PS50994">
    <property type="entry name" value="INTEGRASE"/>
    <property type="match status" value="1"/>
</dbReference>
<dbReference type="InterPro" id="IPR048020">
    <property type="entry name" value="Transpos_IS3"/>
</dbReference>
<dbReference type="AlphaFoldDB" id="A0AAE3I035"/>
<dbReference type="EMBL" id="LKAJ02000001">
    <property type="protein sequence ID" value="MCS5709829.1"/>
    <property type="molecule type" value="Genomic_DNA"/>
</dbReference>
<evidence type="ECO:0000259" key="3">
    <source>
        <dbReference type="PROSITE" id="PS50994"/>
    </source>
</evidence>
<dbReference type="Pfam" id="PF13333">
    <property type="entry name" value="rve_2"/>
    <property type="match status" value="1"/>
</dbReference>